<keyword evidence="7" id="KW-1185">Reference proteome</keyword>
<keyword evidence="2 4" id="KW-0238">DNA-binding</keyword>
<dbReference type="InterPro" id="IPR041490">
    <property type="entry name" value="KstR2_TetR_C"/>
</dbReference>
<dbReference type="Proteomes" id="UP000219435">
    <property type="component" value="Unassembled WGS sequence"/>
</dbReference>
<dbReference type="SUPFAM" id="SSF48498">
    <property type="entry name" value="Tetracyclin repressor-like, C-terminal domain"/>
    <property type="match status" value="1"/>
</dbReference>
<dbReference type="EMBL" id="OBQI01000002">
    <property type="protein sequence ID" value="SOC48567.1"/>
    <property type="molecule type" value="Genomic_DNA"/>
</dbReference>
<dbReference type="OrthoDB" id="3190535at2"/>
<feature type="domain" description="HTH tetR-type" evidence="5">
    <location>
        <begin position="6"/>
        <end position="66"/>
    </location>
</feature>
<dbReference type="GO" id="GO:0003700">
    <property type="term" value="F:DNA-binding transcription factor activity"/>
    <property type="evidence" value="ECO:0007669"/>
    <property type="project" value="TreeGrafter"/>
</dbReference>
<dbReference type="Pfam" id="PF17932">
    <property type="entry name" value="TetR_C_24"/>
    <property type="match status" value="1"/>
</dbReference>
<keyword evidence="1" id="KW-0805">Transcription regulation</keyword>
<evidence type="ECO:0000259" key="5">
    <source>
        <dbReference type="PROSITE" id="PS50977"/>
    </source>
</evidence>
<evidence type="ECO:0000256" key="3">
    <source>
        <dbReference type="ARBA" id="ARBA00023163"/>
    </source>
</evidence>
<evidence type="ECO:0000256" key="1">
    <source>
        <dbReference type="ARBA" id="ARBA00023015"/>
    </source>
</evidence>
<dbReference type="PANTHER" id="PTHR30055">
    <property type="entry name" value="HTH-TYPE TRANSCRIPTIONAL REGULATOR RUTR"/>
    <property type="match status" value="1"/>
</dbReference>
<dbReference type="InterPro" id="IPR001647">
    <property type="entry name" value="HTH_TetR"/>
</dbReference>
<gene>
    <name evidence="6" type="ORF">SAMN05660748_1269</name>
</gene>
<feature type="DNA-binding region" description="H-T-H motif" evidence="4">
    <location>
        <begin position="29"/>
        <end position="48"/>
    </location>
</feature>
<dbReference type="Gene3D" id="1.10.10.60">
    <property type="entry name" value="Homeodomain-like"/>
    <property type="match status" value="1"/>
</dbReference>
<proteinExistence type="predicted"/>
<dbReference type="InterPro" id="IPR023772">
    <property type="entry name" value="DNA-bd_HTH_TetR-type_CS"/>
</dbReference>
<dbReference type="PANTHER" id="PTHR30055:SF234">
    <property type="entry name" value="HTH-TYPE TRANSCRIPTIONAL REGULATOR BETI"/>
    <property type="match status" value="1"/>
</dbReference>
<keyword evidence="3" id="KW-0804">Transcription</keyword>
<dbReference type="InterPro" id="IPR009057">
    <property type="entry name" value="Homeodomain-like_sf"/>
</dbReference>
<evidence type="ECO:0000256" key="2">
    <source>
        <dbReference type="ARBA" id="ARBA00023125"/>
    </source>
</evidence>
<dbReference type="Gene3D" id="1.10.357.10">
    <property type="entry name" value="Tetracycline Repressor, domain 2"/>
    <property type="match status" value="1"/>
</dbReference>
<dbReference type="AlphaFoldDB" id="A0A285V3P3"/>
<dbReference type="PRINTS" id="PR00455">
    <property type="entry name" value="HTHTETR"/>
</dbReference>
<reference evidence="7" key="1">
    <citation type="submission" date="2017-08" db="EMBL/GenBank/DDBJ databases">
        <authorList>
            <person name="Varghese N."/>
            <person name="Submissions S."/>
        </authorList>
    </citation>
    <scope>NUCLEOTIDE SEQUENCE [LARGE SCALE GENOMIC DNA]</scope>
    <source>
        <strain evidence="7">DSM 4725</strain>
    </source>
</reference>
<dbReference type="InterPro" id="IPR036271">
    <property type="entry name" value="Tet_transcr_reg_TetR-rel_C_sf"/>
</dbReference>
<accession>A0A285V3P3</accession>
<dbReference type="RefSeq" id="WP_097194216.1">
    <property type="nucleotide sequence ID" value="NZ_OBQI01000002.1"/>
</dbReference>
<name>A0A285V3P3_9ACTN</name>
<dbReference type="SUPFAM" id="SSF46689">
    <property type="entry name" value="Homeodomain-like"/>
    <property type="match status" value="1"/>
</dbReference>
<dbReference type="PROSITE" id="PS01081">
    <property type="entry name" value="HTH_TETR_1"/>
    <property type="match status" value="1"/>
</dbReference>
<dbReference type="Pfam" id="PF00440">
    <property type="entry name" value="TetR_N"/>
    <property type="match status" value="1"/>
</dbReference>
<sequence>MTEEYEVKRRDILEGASEVFVRRGFAAGTTKEIAAEVGLSQPAIYHYVGSKADLLREIALQVDRDMLAALDTGMASSDDPAVQLRNVLHAYTAAVVHDRRSFAVFWQELHSMEPGVREKIAADERDFVVKVGGLIQDLQERGQMPEGPPLLMARAILSMPSWMYHWYRPSGSLEAKGIADIYCRLIGLDM</sequence>
<organism evidence="6 7">
    <name type="scientific">Blastococcus aggregatus</name>
    <dbReference type="NCBI Taxonomy" id="38502"/>
    <lineage>
        <taxon>Bacteria</taxon>
        <taxon>Bacillati</taxon>
        <taxon>Actinomycetota</taxon>
        <taxon>Actinomycetes</taxon>
        <taxon>Geodermatophilales</taxon>
        <taxon>Geodermatophilaceae</taxon>
        <taxon>Blastococcus</taxon>
    </lineage>
</organism>
<dbReference type="PROSITE" id="PS50977">
    <property type="entry name" value="HTH_TETR_2"/>
    <property type="match status" value="1"/>
</dbReference>
<dbReference type="InterPro" id="IPR050109">
    <property type="entry name" value="HTH-type_TetR-like_transc_reg"/>
</dbReference>
<protein>
    <submittedName>
        <fullName evidence="6">Transcriptional regulator, TetR family</fullName>
    </submittedName>
</protein>
<evidence type="ECO:0000313" key="6">
    <source>
        <dbReference type="EMBL" id="SOC48567.1"/>
    </source>
</evidence>
<dbReference type="GO" id="GO:0000976">
    <property type="term" value="F:transcription cis-regulatory region binding"/>
    <property type="evidence" value="ECO:0007669"/>
    <property type="project" value="TreeGrafter"/>
</dbReference>
<evidence type="ECO:0000256" key="4">
    <source>
        <dbReference type="PROSITE-ProRule" id="PRU00335"/>
    </source>
</evidence>
<evidence type="ECO:0000313" key="7">
    <source>
        <dbReference type="Proteomes" id="UP000219435"/>
    </source>
</evidence>